<dbReference type="InterPro" id="IPR014914">
    <property type="entry name" value="RES_dom"/>
</dbReference>
<gene>
    <name evidence="3" type="ORF">FJQ54_10440</name>
</gene>
<sequence length="112" mass="11897">MSPAGIPMFYGAADLETALVEVAEAGGRFAAGTFETLKHVMVLDVRHAPAVPSLFDSVHAKDRAVAQFMQMFITDFGLLSTGSFARTSTTCRHRSSPSSSGRRSSAKTGSRS</sequence>
<name>A0A501XIR1_9SPHN</name>
<proteinExistence type="predicted"/>
<evidence type="ECO:0000259" key="2">
    <source>
        <dbReference type="Pfam" id="PF08808"/>
    </source>
</evidence>
<feature type="region of interest" description="Disordered" evidence="1">
    <location>
        <begin position="88"/>
        <end position="112"/>
    </location>
</feature>
<reference evidence="3 4" key="1">
    <citation type="submission" date="2019-06" db="EMBL/GenBank/DDBJ databases">
        <authorList>
            <person name="Lee I."/>
            <person name="Jang G.I."/>
            <person name="Hwang C.Y."/>
        </authorList>
    </citation>
    <scope>NUCLEOTIDE SEQUENCE [LARGE SCALE GENOMIC DNA]</scope>
    <source>
        <strain evidence="3 4">PAMC 28131</strain>
    </source>
</reference>
<evidence type="ECO:0000313" key="4">
    <source>
        <dbReference type="Proteomes" id="UP000319897"/>
    </source>
</evidence>
<dbReference type="OrthoDB" id="1425103at2"/>
<feature type="domain" description="RES" evidence="2">
    <location>
        <begin position="1"/>
        <end position="52"/>
    </location>
</feature>
<dbReference type="Pfam" id="PF08808">
    <property type="entry name" value="RES"/>
    <property type="match status" value="1"/>
</dbReference>
<protein>
    <submittedName>
        <fullName evidence="3">RES domain-containing protein</fullName>
    </submittedName>
</protein>
<dbReference type="AlphaFoldDB" id="A0A501XIR1"/>
<organism evidence="3 4">
    <name type="scientific">Sandaracinobacter neustonicus</name>
    <dbReference type="NCBI Taxonomy" id="1715348"/>
    <lineage>
        <taxon>Bacteria</taxon>
        <taxon>Pseudomonadati</taxon>
        <taxon>Pseudomonadota</taxon>
        <taxon>Alphaproteobacteria</taxon>
        <taxon>Sphingomonadales</taxon>
        <taxon>Sphingosinicellaceae</taxon>
        <taxon>Sandaracinobacter</taxon>
    </lineage>
</organism>
<keyword evidence="4" id="KW-1185">Reference proteome</keyword>
<comment type="caution">
    <text evidence="3">The sequence shown here is derived from an EMBL/GenBank/DDBJ whole genome shotgun (WGS) entry which is preliminary data.</text>
</comment>
<evidence type="ECO:0000313" key="3">
    <source>
        <dbReference type="EMBL" id="TPE60430.1"/>
    </source>
</evidence>
<evidence type="ECO:0000256" key="1">
    <source>
        <dbReference type="SAM" id="MobiDB-lite"/>
    </source>
</evidence>
<dbReference type="Proteomes" id="UP000319897">
    <property type="component" value="Unassembled WGS sequence"/>
</dbReference>
<accession>A0A501XIR1</accession>
<dbReference type="EMBL" id="VFSU01000026">
    <property type="protein sequence ID" value="TPE60430.1"/>
    <property type="molecule type" value="Genomic_DNA"/>
</dbReference>